<dbReference type="InterPro" id="IPR029058">
    <property type="entry name" value="AB_hydrolase_fold"/>
</dbReference>
<evidence type="ECO:0000313" key="3">
    <source>
        <dbReference type="Proteomes" id="UP000500938"/>
    </source>
</evidence>
<gene>
    <name evidence="2" type="ORF">HKW67_01160</name>
</gene>
<dbReference type="AlphaFoldDB" id="A0A6M4IHX9"/>
<keyword evidence="2" id="KW-0378">Hydrolase</keyword>
<reference evidence="2 3" key="1">
    <citation type="submission" date="2020-05" db="EMBL/GenBank/DDBJ databases">
        <title>Complete genome sequence of Gemmatimonas greenlandica TET16.</title>
        <authorList>
            <person name="Zeng Y."/>
        </authorList>
    </citation>
    <scope>NUCLEOTIDE SEQUENCE [LARGE SCALE GENOMIC DNA]</scope>
    <source>
        <strain evidence="2 3">TET16</strain>
    </source>
</reference>
<dbReference type="Gene3D" id="3.40.50.1820">
    <property type="entry name" value="alpha/beta hydrolase"/>
    <property type="match status" value="1"/>
</dbReference>
<dbReference type="PRINTS" id="PR00412">
    <property type="entry name" value="EPOXHYDRLASE"/>
</dbReference>
<protein>
    <submittedName>
        <fullName evidence="2">Alpha/beta hydrolase</fullName>
    </submittedName>
</protein>
<dbReference type="SUPFAM" id="SSF53474">
    <property type="entry name" value="alpha/beta-Hydrolases"/>
    <property type="match status" value="1"/>
</dbReference>
<evidence type="ECO:0000313" key="2">
    <source>
        <dbReference type="EMBL" id="QJR34220.1"/>
    </source>
</evidence>
<organism evidence="2 3">
    <name type="scientific">Gemmatimonas groenlandica</name>
    <dbReference type="NCBI Taxonomy" id="2732249"/>
    <lineage>
        <taxon>Bacteria</taxon>
        <taxon>Pseudomonadati</taxon>
        <taxon>Gemmatimonadota</taxon>
        <taxon>Gemmatimonadia</taxon>
        <taxon>Gemmatimonadales</taxon>
        <taxon>Gemmatimonadaceae</taxon>
        <taxon>Gemmatimonas</taxon>
    </lineage>
</organism>
<feature type="domain" description="AB hydrolase-1" evidence="1">
    <location>
        <begin position="25"/>
        <end position="130"/>
    </location>
</feature>
<dbReference type="EMBL" id="CP053085">
    <property type="protein sequence ID" value="QJR34220.1"/>
    <property type="molecule type" value="Genomic_DNA"/>
</dbReference>
<evidence type="ECO:0000259" key="1">
    <source>
        <dbReference type="Pfam" id="PF00561"/>
    </source>
</evidence>
<name>A0A6M4IHX9_9BACT</name>
<dbReference type="KEGG" id="ggr:HKW67_01160"/>
<sequence length="277" mass="29497">MYTEHLRIPVGAGSLHVERVGRAGPAVVLLHGFGSCSFLWRAVAPRLADAGYTALSIDLMGHGESDRSLDVSYGLGAQAEYVERALTALRLAQVTLVGQDMGALVALLVAAQRPERAARLALLEPLDPDDLPGPAIRSLQRTSALSALTANALFGARPLLEPYLRDAVADRDHMPDLLVARYLAPFVGSSGAAQLLQRASAVILSDDERQRLGDVRGDVLLWTGAREADDDLAPRIERWRGVLPLASVRPIAVRPCGTLVAEDAPAALVSALLAWIA</sequence>
<dbReference type="Pfam" id="PF00561">
    <property type="entry name" value="Abhydrolase_1"/>
    <property type="match status" value="1"/>
</dbReference>
<dbReference type="GO" id="GO:0016787">
    <property type="term" value="F:hydrolase activity"/>
    <property type="evidence" value="ECO:0007669"/>
    <property type="project" value="UniProtKB-KW"/>
</dbReference>
<proteinExistence type="predicted"/>
<dbReference type="InterPro" id="IPR000073">
    <property type="entry name" value="AB_hydrolase_1"/>
</dbReference>
<dbReference type="PANTHER" id="PTHR43689">
    <property type="entry name" value="HYDROLASE"/>
    <property type="match status" value="1"/>
</dbReference>
<dbReference type="Proteomes" id="UP000500938">
    <property type="component" value="Chromosome"/>
</dbReference>
<keyword evidence="3" id="KW-1185">Reference proteome</keyword>
<dbReference type="PRINTS" id="PR00111">
    <property type="entry name" value="ABHYDROLASE"/>
</dbReference>
<dbReference type="InterPro" id="IPR000639">
    <property type="entry name" value="Epox_hydrolase-like"/>
</dbReference>
<dbReference type="RefSeq" id="WP_171223646.1">
    <property type="nucleotide sequence ID" value="NZ_CP053085.1"/>
</dbReference>
<accession>A0A6M4IHX9</accession>
<dbReference type="PANTHER" id="PTHR43689:SF8">
    <property type="entry name" value="ALPHA_BETA-HYDROLASES SUPERFAMILY PROTEIN"/>
    <property type="match status" value="1"/>
</dbReference>